<feature type="region of interest" description="Disordered" evidence="1">
    <location>
        <begin position="1"/>
        <end position="165"/>
    </location>
</feature>
<feature type="region of interest" description="Disordered" evidence="1">
    <location>
        <begin position="373"/>
        <end position="426"/>
    </location>
</feature>
<accession>A0A644XY09</accession>
<feature type="compositionally biased region" description="Basic and acidic residues" evidence="1">
    <location>
        <begin position="7"/>
        <end position="28"/>
    </location>
</feature>
<evidence type="ECO:0000313" key="2">
    <source>
        <dbReference type="EMBL" id="MPM21152.1"/>
    </source>
</evidence>
<proteinExistence type="predicted"/>
<name>A0A644XY09_9ZZZZ</name>
<organism evidence="2">
    <name type="scientific">bioreactor metagenome</name>
    <dbReference type="NCBI Taxonomy" id="1076179"/>
    <lineage>
        <taxon>unclassified sequences</taxon>
        <taxon>metagenomes</taxon>
        <taxon>ecological metagenomes</taxon>
    </lineage>
</organism>
<dbReference type="EMBL" id="VSSQ01003532">
    <property type="protein sequence ID" value="MPM21152.1"/>
    <property type="molecule type" value="Genomic_DNA"/>
</dbReference>
<protein>
    <submittedName>
        <fullName evidence="2">Uncharacterized protein</fullName>
    </submittedName>
</protein>
<sequence>MGDELDRDPAVRQADPLDHAAVELDRGGGRVHAGHQRGGVRGPAGGALAGEERQHQRRRLGRFGEQGPAEQRLGGQGEGVGGPAEGATDIIDGAAEQRAAPVDPVAPQPGRHLVQRAGNHHPQRARGGGGGADGPVVGRPGADAGPQPVGDRGEPQRALQGRPAGVQPVVGGLQRLVGVADGGQVPGGDPAQREHLRVPLAGAPVEQPAPRRRRGRDRRAAEQVEVQVLTERHPTVDLVERARVGGGEPAQPGRQVGGVQPYARTLMDRVLVDQPAQFIDLLGRPGVGVGDAGGQREALPVDPDQRRGEAVQCHALDPALEVLGGEAVDDLDHLGQHLVGVDDAGPVGAAGEGVRHLDPLPGRSAVRVVDRATTRGGPDVHGQDERVDGPAELDLEDAPGHPASGGSCGPRPRHGPSGRGRPVCRDPRRCVRSARTVGAVVCGSASYGAYDPGPPGARPGEPVPPGPLVRQPSPSVDAAEAGPGVRIPPLAVVGGRTAVNGWSCWWFRPSSCRWTASAGARRAPATGRAGCAGRWRP</sequence>
<feature type="compositionally biased region" description="Gly residues" evidence="1">
    <location>
        <begin position="36"/>
        <end position="48"/>
    </location>
</feature>
<feature type="compositionally biased region" description="Gly residues" evidence="1">
    <location>
        <begin position="74"/>
        <end position="84"/>
    </location>
</feature>
<feature type="compositionally biased region" description="Pro residues" evidence="1">
    <location>
        <begin position="452"/>
        <end position="467"/>
    </location>
</feature>
<dbReference type="AlphaFoldDB" id="A0A644XY09"/>
<feature type="region of interest" description="Disordered" evidence="1">
    <location>
        <begin position="448"/>
        <end position="485"/>
    </location>
</feature>
<comment type="caution">
    <text evidence="2">The sequence shown here is derived from an EMBL/GenBank/DDBJ whole genome shotgun (WGS) entry which is preliminary data.</text>
</comment>
<evidence type="ECO:0000256" key="1">
    <source>
        <dbReference type="SAM" id="MobiDB-lite"/>
    </source>
</evidence>
<reference evidence="2" key="1">
    <citation type="submission" date="2019-08" db="EMBL/GenBank/DDBJ databases">
        <authorList>
            <person name="Kucharzyk K."/>
            <person name="Murdoch R.W."/>
            <person name="Higgins S."/>
            <person name="Loffler F."/>
        </authorList>
    </citation>
    <scope>NUCLEOTIDE SEQUENCE</scope>
</reference>
<feature type="region of interest" description="Disordered" evidence="1">
    <location>
        <begin position="184"/>
        <end position="221"/>
    </location>
</feature>
<gene>
    <name evidence="2" type="ORF">SDC9_67595</name>
</gene>